<dbReference type="AntiFam" id="ANF00062">
    <property type="entry name" value="Shadow ORF (opposite ABC transporter protein)"/>
</dbReference>
<dbReference type="EMBL" id="JAKKPZ010001178">
    <property type="protein sequence ID" value="KAI1690522.1"/>
    <property type="molecule type" value="Genomic_DNA"/>
</dbReference>
<dbReference type="Proteomes" id="UP001201812">
    <property type="component" value="Unassembled WGS sequence"/>
</dbReference>
<feature type="compositionally biased region" description="Pro residues" evidence="1">
    <location>
        <begin position="36"/>
        <end position="47"/>
    </location>
</feature>
<name>A0AAD4QUP6_9BILA</name>
<evidence type="ECO:0000313" key="2">
    <source>
        <dbReference type="EMBL" id="KAI1690522.1"/>
    </source>
</evidence>
<sequence>MARDGPADILGPENLAEHIVPSIDGVGCEPSTASSSPPPPSWPSNPPNPSIPPPVCACFLNPPRIAGSNASAPAFAVSGETPRSRAIESMPPAWCEDVGQIHCLLPSLRHEWQPFVRWGTITARRWHASYFTPARPRAAAPPGPSSPPAARYAWRSAPPRPRRAPAAGTRRARYRRYLVKIAGRLIRQPSAGQFASARATATRCCSPPESWLGRCVSRAPRPSAVSSLRSAPGVGERRILDELR</sequence>
<proteinExistence type="predicted"/>
<organism evidence="2 3">
    <name type="scientific">Ditylenchus destructor</name>
    <dbReference type="NCBI Taxonomy" id="166010"/>
    <lineage>
        <taxon>Eukaryota</taxon>
        <taxon>Metazoa</taxon>
        <taxon>Ecdysozoa</taxon>
        <taxon>Nematoda</taxon>
        <taxon>Chromadorea</taxon>
        <taxon>Rhabditida</taxon>
        <taxon>Tylenchina</taxon>
        <taxon>Tylenchomorpha</taxon>
        <taxon>Sphaerularioidea</taxon>
        <taxon>Anguinidae</taxon>
        <taxon>Anguininae</taxon>
        <taxon>Ditylenchus</taxon>
    </lineage>
</organism>
<keyword evidence="3" id="KW-1185">Reference proteome</keyword>
<protein>
    <submittedName>
        <fullName evidence="2">Uncharacterized protein</fullName>
    </submittedName>
</protein>
<evidence type="ECO:0000256" key="1">
    <source>
        <dbReference type="SAM" id="MobiDB-lite"/>
    </source>
</evidence>
<comment type="caution">
    <text evidence="2">The sequence shown here is derived from an EMBL/GenBank/DDBJ whole genome shotgun (WGS) entry which is preliminary data.</text>
</comment>
<reference evidence="2" key="1">
    <citation type="submission" date="2022-01" db="EMBL/GenBank/DDBJ databases">
        <title>Genome Sequence Resource for Two Populations of Ditylenchus destructor, the Migratory Endoparasitic Phytonematode.</title>
        <authorList>
            <person name="Zhang H."/>
            <person name="Lin R."/>
            <person name="Xie B."/>
        </authorList>
    </citation>
    <scope>NUCLEOTIDE SEQUENCE</scope>
    <source>
        <strain evidence="2">BazhouSP</strain>
    </source>
</reference>
<accession>A0AAD4QUP6</accession>
<feature type="compositionally biased region" description="Low complexity" evidence="1">
    <location>
        <begin position="148"/>
        <end position="157"/>
    </location>
</feature>
<gene>
    <name evidence="2" type="ORF">DdX_22432</name>
</gene>
<feature type="region of interest" description="Disordered" evidence="1">
    <location>
        <begin position="23"/>
        <end position="47"/>
    </location>
</feature>
<dbReference type="AlphaFoldDB" id="A0AAD4QUP6"/>
<feature type="region of interest" description="Disordered" evidence="1">
    <location>
        <begin position="134"/>
        <end position="169"/>
    </location>
</feature>
<evidence type="ECO:0000313" key="3">
    <source>
        <dbReference type="Proteomes" id="UP001201812"/>
    </source>
</evidence>